<evidence type="ECO:0008006" key="8">
    <source>
        <dbReference type="Google" id="ProtNLM"/>
    </source>
</evidence>
<evidence type="ECO:0000256" key="4">
    <source>
        <dbReference type="SAM" id="MobiDB-lite"/>
    </source>
</evidence>
<keyword evidence="3" id="KW-0326">Glycosidase</keyword>
<evidence type="ECO:0000313" key="7">
    <source>
        <dbReference type="Proteomes" id="UP000502998"/>
    </source>
</evidence>
<dbReference type="PROSITE" id="PS51904">
    <property type="entry name" value="GLYCOSYL_HYDROL_F25_2"/>
    <property type="match status" value="1"/>
</dbReference>
<dbReference type="Gene3D" id="3.20.20.80">
    <property type="entry name" value="Glycosidases"/>
    <property type="match status" value="1"/>
</dbReference>
<dbReference type="Pfam" id="PF01183">
    <property type="entry name" value="Glyco_hydro_25"/>
    <property type="match status" value="1"/>
</dbReference>
<dbReference type="GO" id="GO:0016052">
    <property type="term" value="P:carbohydrate catabolic process"/>
    <property type="evidence" value="ECO:0007669"/>
    <property type="project" value="TreeGrafter"/>
</dbReference>
<dbReference type="EMBL" id="AP022822">
    <property type="protein sequence ID" value="BCA85436.1"/>
    <property type="molecule type" value="Genomic_DNA"/>
</dbReference>
<dbReference type="Proteomes" id="UP000502998">
    <property type="component" value="Chromosome"/>
</dbReference>
<sequence length="705" mass="79789">MKSKKILCLLAIVVCLFFPSIGFAEKNDTINSNISISTTNNSTQYIEQDSKENAVTQSNEKTTTTSSTMEQEFYDENDNGSSSTETFDMKNDTISTTDKVKKNQVKTDESYIDNTNYGKSRSDLSSSANLRQGVMRSSIYLPAVSASNPNTPRKDFIDVSSHNGAISVNEYREMMKYGVQGVIVKLTEATSYRNPYAKSQILNAKKAGLNVSAYHYSWFTTSASAIKEADYFVKYAKELGLGVDTVMVNDLEEPKIEGNKYHSQNSLSFEKRLKENGYSNVCHYFGASWIDNGKINTALLGKSKIWAAAYFYSITTSHKYTHLGSWQWSPRLSFPGIKGEFDISADYSKYFTKPVALKKGTSVILKKDASYFVSGNSISETDRKKAYIITGSKVITGQNKIIYNLKGLTEQVYGENIQVQTSSFPYISLGKTVSIKPTGNLDIDGNVIVIDDKKKIYTIKAVKDIPKKYASIRAYQLKENGKWYYEADIQEQNSSFKQQPNGMSFKIKSSANLFYDGTKISSNAKKNIGVITNMKLIPKKYNSIRIYQDSKTKKYLYESDITPLYSEIPRSSSIVIKANAYYYQSGGQIPSNYKNSAFVVTDMKNINQKYNSVRAYRIRNTNNWLYENDIIYQTSVYPYISLGSKVYLKQSANLDYSGRKIESSDRGKVFKIGSVRDIPKKYGSIRIYQDSKTKRWYYEADINKV</sequence>
<dbReference type="PANTHER" id="PTHR34135:SF2">
    <property type="entry name" value="LYSOZYME"/>
    <property type="match status" value="1"/>
</dbReference>
<reference evidence="6 7" key="1">
    <citation type="submission" date="2020-02" db="EMBL/GenBank/DDBJ databases">
        <title>Characterization of vanA genotype vancomycin-resistant Enterococcus saigonensis VE80.</title>
        <authorList>
            <person name="Harada T."/>
            <person name="Motooka D."/>
            <person name="Nakamura S."/>
            <person name="Yamamoto Y."/>
            <person name="Kawahara R."/>
            <person name="Kawatsu K."/>
        </authorList>
    </citation>
    <scope>NUCLEOTIDE SEQUENCE [LARGE SCALE GENOMIC DNA]</scope>
    <source>
        <strain evidence="6 7">VE80</strain>
    </source>
</reference>
<protein>
    <recommendedName>
        <fullName evidence="8">Lysozyme</fullName>
    </recommendedName>
</protein>
<keyword evidence="7" id="KW-1185">Reference proteome</keyword>
<dbReference type="RefSeq" id="WP_173102711.1">
    <property type="nucleotide sequence ID" value="NZ_AP022822.1"/>
</dbReference>
<gene>
    <name evidence="6" type="ORF">EsVE80_09590</name>
</gene>
<dbReference type="GO" id="GO:0003796">
    <property type="term" value="F:lysozyme activity"/>
    <property type="evidence" value="ECO:0007669"/>
    <property type="project" value="InterPro"/>
</dbReference>
<dbReference type="SUPFAM" id="SSF51445">
    <property type="entry name" value="(Trans)glycosidases"/>
    <property type="match status" value="1"/>
</dbReference>
<feature type="chain" id="PRO_5025561658" description="Lysozyme" evidence="5">
    <location>
        <begin position="25"/>
        <end position="705"/>
    </location>
</feature>
<proteinExistence type="inferred from homology"/>
<dbReference type="InterPro" id="IPR002053">
    <property type="entry name" value="Glyco_hydro_25"/>
</dbReference>
<accession>A0A679IJM1</accession>
<evidence type="ECO:0000256" key="5">
    <source>
        <dbReference type="SAM" id="SignalP"/>
    </source>
</evidence>
<feature type="region of interest" description="Disordered" evidence="4">
    <location>
        <begin position="49"/>
        <end position="89"/>
    </location>
</feature>
<dbReference type="KEGG" id="esg:EsVE80_09590"/>
<organism evidence="6 7">
    <name type="scientific">Enterococcus saigonensis</name>
    <dbReference type="NCBI Taxonomy" id="1805431"/>
    <lineage>
        <taxon>Bacteria</taxon>
        <taxon>Bacillati</taxon>
        <taxon>Bacillota</taxon>
        <taxon>Bacilli</taxon>
        <taxon>Lactobacillales</taxon>
        <taxon>Enterococcaceae</taxon>
        <taxon>Enterococcus</taxon>
    </lineage>
</organism>
<evidence type="ECO:0000256" key="1">
    <source>
        <dbReference type="ARBA" id="ARBA00010646"/>
    </source>
</evidence>
<evidence type="ECO:0000256" key="3">
    <source>
        <dbReference type="ARBA" id="ARBA00023295"/>
    </source>
</evidence>
<evidence type="ECO:0000256" key="2">
    <source>
        <dbReference type="ARBA" id="ARBA00022801"/>
    </source>
</evidence>
<keyword evidence="2" id="KW-0378">Hydrolase</keyword>
<dbReference type="AlphaFoldDB" id="A0A679IJM1"/>
<comment type="similarity">
    <text evidence="1">Belongs to the glycosyl hydrolase 25 family.</text>
</comment>
<dbReference type="GO" id="GO:0009253">
    <property type="term" value="P:peptidoglycan catabolic process"/>
    <property type="evidence" value="ECO:0007669"/>
    <property type="project" value="InterPro"/>
</dbReference>
<dbReference type="PANTHER" id="PTHR34135">
    <property type="entry name" value="LYSOZYME"/>
    <property type="match status" value="1"/>
</dbReference>
<dbReference type="InterPro" id="IPR017853">
    <property type="entry name" value="GH"/>
</dbReference>
<dbReference type="InterPro" id="IPR018077">
    <property type="entry name" value="Glyco_hydro_fam25_subgr"/>
</dbReference>
<feature type="signal peptide" evidence="5">
    <location>
        <begin position="1"/>
        <end position="24"/>
    </location>
</feature>
<feature type="compositionally biased region" description="Polar residues" evidence="4">
    <location>
        <begin position="79"/>
        <end position="89"/>
    </location>
</feature>
<evidence type="ECO:0000313" key="6">
    <source>
        <dbReference type="EMBL" id="BCA85436.1"/>
    </source>
</evidence>
<dbReference type="GO" id="GO:0016998">
    <property type="term" value="P:cell wall macromolecule catabolic process"/>
    <property type="evidence" value="ECO:0007669"/>
    <property type="project" value="InterPro"/>
</dbReference>
<name>A0A679IJM1_9ENTE</name>
<dbReference type="SMART" id="SM00641">
    <property type="entry name" value="Glyco_25"/>
    <property type="match status" value="1"/>
</dbReference>
<feature type="compositionally biased region" description="Polar residues" evidence="4">
    <location>
        <begin position="53"/>
        <end position="70"/>
    </location>
</feature>
<keyword evidence="5" id="KW-0732">Signal</keyword>